<proteinExistence type="predicted"/>
<dbReference type="Proteomes" id="UP001597216">
    <property type="component" value="Unassembled WGS sequence"/>
</dbReference>
<name>A0ABW3T2E9_9CAUL</name>
<feature type="transmembrane region" description="Helical" evidence="1">
    <location>
        <begin position="69"/>
        <end position="89"/>
    </location>
</feature>
<organism evidence="2 3">
    <name type="scientific">Phenylobacterium conjunctum</name>
    <dbReference type="NCBI Taxonomy" id="1298959"/>
    <lineage>
        <taxon>Bacteria</taxon>
        <taxon>Pseudomonadati</taxon>
        <taxon>Pseudomonadota</taxon>
        <taxon>Alphaproteobacteria</taxon>
        <taxon>Caulobacterales</taxon>
        <taxon>Caulobacteraceae</taxon>
        <taxon>Phenylobacterium</taxon>
    </lineage>
</organism>
<evidence type="ECO:0000313" key="2">
    <source>
        <dbReference type="EMBL" id="MFD1190825.1"/>
    </source>
</evidence>
<keyword evidence="1" id="KW-0812">Transmembrane</keyword>
<accession>A0ABW3T2E9</accession>
<keyword evidence="3" id="KW-1185">Reference proteome</keyword>
<feature type="transmembrane region" description="Helical" evidence="1">
    <location>
        <begin position="183"/>
        <end position="206"/>
    </location>
</feature>
<protein>
    <submittedName>
        <fullName evidence="2">DUF4386 family protein</fullName>
    </submittedName>
</protein>
<sequence length="242" mass="24620">MTDARYGALDPTRIAPRSRALGAATIVLAIGFNLPYAGLAASFDYPQVLRRPAHDALAMFLAAGPQLILLWYGFFACALALTLLAPGLAVTPARLAARPALALGAALTGALAGLAQAIGLSRWVFAVPDLARDGSPAAARDFQLLNAWGGVAIGEHVGQLLTAAFVLQVALMQRTEAGSRLTAVTGLCTAGLLALGAGEGVALALGRDDATLALVTVAGFMALTLWLIATGVGLLRAGPART</sequence>
<dbReference type="InterPro" id="IPR025495">
    <property type="entry name" value="DUF4386"/>
</dbReference>
<evidence type="ECO:0000313" key="3">
    <source>
        <dbReference type="Proteomes" id="UP001597216"/>
    </source>
</evidence>
<feature type="transmembrane region" description="Helical" evidence="1">
    <location>
        <begin position="21"/>
        <end position="43"/>
    </location>
</feature>
<feature type="transmembrane region" description="Helical" evidence="1">
    <location>
        <begin position="101"/>
        <end position="125"/>
    </location>
</feature>
<reference evidence="3" key="1">
    <citation type="journal article" date="2019" name="Int. J. Syst. Evol. Microbiol.">
        <title>The Global Catalogue of Microorganisms (GCM) 10K type strain sequencing project: providing services to taxonomists for standard genome sequencing and annotation.</title>
        <authorList>
            <consortium name="The Broad Institute Genomics Platform"/>
            <consortium name="The Broad Institute Genome Sequencing Center for Infectious Disease"/>
            <person name="Wu L."/>
            <person name="Ma J."/>
        </authorList>
    </citation>
    <scope>NUCLEOTIDE SEQUENCE [LARGE SCALE GENOMIC DNA]</scope>
    <source>
        <strain evidence="3">CCUG 55074</strain>
    </source>
</reference>
<gene>
    <name evidence="2" type="ORF">ACFQ27_09565</name>
</gene>
<evidence type="ECO:0000256" key="1">
    <source>
        <dbReference type="SAM" id="Phobius"/>
    </source>
</evidence>
<comment type="caution">
    <text evidence="2">The sequence shown here is derived from an EMBL/GenBank/DDBJ whole genome shotgun (WGS) entry which is preliminary data.</text>
</comment>
<feature type="transmembrane region" description="Helical" evidence="1">
    <location>
        <begin position="212"/>
        <end position="235"/>
    </location>
</feature>
<keyword evidence="1" id="KW-0472">Membrane</keyword>
<feature type="transmembrane region" description="Helical" evidence="1">
    <location>
        <begin position="145"/>
        <end position="171"/>
    </location>
</feature>
<dbReference type="RefSeq" id="WP_377353433.1">
    <property type="nucleotide sequence ID" value="NZ_JBHTLQ010000017.1"/>
</dbReference>
<keyword evidence="1" id="KW-1133">Transmembrane helix</keyword>
<dbReference type="Pfam" id="PF14329">
    <property type="entry name" value="DUF4386"/>
    <property type="match status" value="1"/>
</dbReference>
<dbReference type="EMBL" id="JBHTLQ010000017">
    <property type="protein sequence ID" value="MFD1190825.1"/>
    <property type="molecule type" value="Genomic_DNA"/>
</dbReference>